<sequence length="280" mass="32963">METVDNDSLVFYPAFCFKASPTHFAWVKMAAVDVHRLKKRPGFEGQNIYFYLNHPIRFVCLVGLIVARTDVYKRTILTLDDSSGSTIEIAVLKPEQSTPEGTEQGQQQHHRHHHQGSKAQTQPIIETHVTATDKTYLDISSLVPGTLVKVKGTLSTFRSGMQLNLERFFPVPDTNAEMQFLDQRIRFLVEVLWVPWVLSEDEIAQLRTEAEEEQERLEEEQDRIRRRHRKRVEREERDQRRIQKLWEREERLREKEAASCQAAGRKIMRELETRKRLREE</sequence>
<dbReference type="Pfam" id="PF10451">
    <property type="entry name" value="Stn1"/>
    <property type="match status" value="1"/>
</dbReference>
<gene>
    <name evidence="6" type="ORF">SI65_08453</name>
</gene>
<evidence type="ECO:0000256" key="2">
    <source>
        <dbReference type="ARBA" id="ARBA00022454"/>
    </source>
</evidence>
<proteinExistence type="predicted"/>
<accession>A0A1E3B524</accession>
<dbReference type="AlphaFoldDB" id="A0A1E3B524"/>
<evidence type="ECO:0000256" key="4">
    <source>
        <dbReference type="SAM" id="MobiDB-lite"/>
    </source>
</evidence>
<evidence type="ECO:0000313" key="6">
    <source>
        <dbReference type="EMBL" id="ODM16019.1"/>
    </source>
</evidence>
<dbReference type="EMBL" id="JXNT01000013">
    <property type="protein sequence ID" value="ODM16019.1"/>
    <property type="molecule type" value="Genomic_DNA"/>
</dbReference>
<dbReference type="InterPro" id="IPR018856">
    <property type="entry name" value="Stn1_N"/>
</dbReference>
<dbReference type="Gene3D" id="2.40.50.140">
    <property type="entry name" value="Nucleic acid-binding proteins"/>
    <property type="match status" value="1"/>
</dbReference>
<dbReference type="InterPro" id="IPR012340">
    <property type="entry name" value="NA-bd_OB-fold"/>
</dbReference>
<evidence type="ECO:0000313" key="7">
    <source>
        <dbReference type="Proteomes" id="UP000094569"/>
    </source>
</evidence>
<evidence type="ECO:0000256" key="3">
    <source>
        <dbReference type="ARBA" id="ARBA00022895"/>
    </source>
</evidence>
<dbReference type="OrthoDB" id="77828at2759"/>
<feature type="region of interest" description="Disordered" evidence="4">
    <location>
        <begin position="211"/>
        <end position="239"/>
    </location>
</feature>
<name>A0A1E3B524_ASPCR</name>
<keyword evidence="3" id="KW-0779">Telomere</keyword>
<dbReference type="GO" id="GO:0000781">
    <property type="term" value="C:chromosome, telomeric region"/>
    <property type="evidence" value="ECO:0007669"/>
    <property type="project" value="UniProtKB-SubCell"/>
</dbReference>
<keyword evidence="7" id="KW-1185">Reference proteome</keyword>
<dbReference type="Proteomes" id="UP000094569">
    <property type="component" value="Unassembled WGS sequence"/>
</dbReference>
<feature type="domain" description="CST complex subunit Stn1 N-terminal" evidence="5">
    <location>
        <begin position="46"/>
        <end position="90"/>
    </location>
</feature>
<organism evidence="6 7">
    <name type="scientific">Aspergillus cristatus</name>
    <name type="common">Chinese Fuzhuan brick tea-fermentation fungus</name>
    <name type="synonym">Eurotium cristatum</name>
    <dbReference type="NCBI Taxonomy" id="573508"/>
    <lineage>
        <taxon>Eukaryota</taxon>
        <taxon>Fungi</taxon>
        <taxon>Dikarya</taxon>
        <taxon>Ascomycota</taxon>
        <taxon>Pezizomycotina</taxon>
        <taxon>Eurotiomycetes</taxon>
        <taxon>Eurotiomycetidae</taxon>
        <taxon>Eurotiales</taxon>
        <taxon>Aspergillaceae</taxon>
        <taxon>Aspergillus</taxon>
        <taxon>Aspergillus subgen. Aspergillus</taxon>
    </lineage>
</organism>
<dbReference type="STRING" id="573508.A0A1E3B524"/>
<comment type="subcellular location">
    <subcellularLocation>
        <location evidence="1">Chromosome</location>
        <location evidence="1">Telomere</location>
    </subcellularLocation>
</comment>
<evidence type="ECO:0000256" key="1">
    <source>
        <dbReference type="ARBA" id="ARBA00004574"/>
    </source>
</evidence>
<dbReference type="VEuPathDB" id="FungiDB:SI65_08453"/>
<evidence type="ECO:0000259" key="5">
    <source>
        <dbReference type="Pfam" id="PF10451"/>
    </source>
</evidence>
<feature type="compositionally biased region" description="Acidic residues" evidence="4">
    <location>
        <begin position="211"/>
        <end position="221"/>
    </location>
</feature>
<comment type="caution">
    <text evidence="6">The sequence shown here is derived from an EMBL/GenBank/DDBJ whole genome shotgun (WGS) entry which is preliminary data.</text>
</comment>
<feature type="region of interest" description="Disordered" evidence="4">
    <location>
        <begin position="95"/>
        <end position="121"/>
    </location>
</feature>
<reference evidence="6 7" key="1">
    <citation type="journal article" date="2016" name="BMC Genomics">
        <title>Comparative genomic and transcriptomic analyses of the Fuzhuan brick tea-fermentation fungus Aspergillus cristatus.</title>
        <authorList>
            <person name="Ge Y."/>
            <person name="Wang Y."/>
            <person name="Liu Y."/>
            <person name="Tan Y."/>
            <person name="Ren X."/>
            <person name="Zhang X."/>
            <person name="Hyde K.D."/>
            <person name="Liu Y."/>
            <person name="Liu Z."/>
        </authorList>
    </citation>
    <scope>NUCLEOTIDE SEQUENCE [LARGE SCALE GENOMIC DNA]</scope>
    <source>
        <strain evidence="6 7">GZAAS20.1005</strain>
    </source>
</reference>
<dbReference type="SUPFAM" id="SSF50249">
    <property type="entry name" value="Nucleic acid-binding proteins"/>
    <property type="match status" value="1"/>
</dbReference>
<keyword evidence="2" id="KW-0158">Chromosome</keyword>
<protein>
    <recommendedName>
        <fullName evidence="5">CST complex subunit Stn1 N-terminal domain-containing protein</fullName>
    </recommendedName>
</protein>